<dbReference type="EMBL" id="KK914272">
    <property type="protein sequence ID" value="KDP43326.1"/>
    <property type="molecule type" value="Genomic_DNA"/>
</dbReference>
<proteinExistence type="predicted"/>
<feature type="region of interest" description="Disordered" evidence="1">
    <location>
        <begin position="57"/>
        <end position="83"/>
    </location>
</feature>
<name>A0A067L4E0_JATCU</name>
<accession>A0A067L4E0</accession>
<dbReference type="AlphaFoldDB" id="A0A067L4E0"/>
<organism evidence="2 3">
    <name type="scientific">Jatropha curcas</name>
    <name type="common">Barbados nut</name>
    <dbReference type="NCBI Taxonomy" id="180498"/>
    <lineage>
        <taxon>Eukaryota</taxon>
        <taxon>Viridiplantae</taxon>
        <taxon>Streptophyta</taxon>
        <taxon>Embryophyta</taxon>
        <taxon>Tracheophyta</taxon>
        <taxon>Spermatophyta</taxon>
        <taxon>Magnoliopsida</taxon>
        <taxon>eudicotyledons</taxon>
        <taxon>Gunneridae</taxon>
        <taxon>Pentapetalae</taxon>
        <taxon>rosids</taxon>
        <taxon>fabids</taxon>
        <taxon>Malpighiales</taxon>
        <taxon>Euphorbiaceae</taxon>
        <taxon>Crotonoideae</taxon>
        <taxon>Jatropheae</taxon>
        <taxon>Jatropha</taxon>
    </lineage>
</organism>
<feature type="compositionally biased region" description="Basic and acidic residues" evidence="1">
    <location>
        <begin position="68"/>
        <end position="83"/>
    </location>
</feature>
<evidence type="ECO:0000256" key="1">
    <source>
        <dbReference type="SAM" id="MobiDB-lite"/>
    </source>
</evidence>
<sequence>MEEILDPTLAPRSTSHQRKCLSRERYLEIASVAYEPEDSEGFKTPVASVTVICASARSTPESQKVHKQSRERDIHLREREKRS</sequence>
<evidence type="ECO:0000313" key="3">
    <source>
        <dbReference type="Proteomes" id="UP000027138"/>
    </source>
</evidence>
<evidence type="ECO:0000313" key="2">
    <source>
        <dbReference type="EMBL" id="KDP43326.1"/>
    </source>
</evidence>
<reference evidence="2 3" key="1">
    <citation type="journal article" date="2014" name="PLoS ONE">
        <title>Global Analysis of Gene Expression Profiles in Physic Nut (Jatropha curcas L.) Seedlings Exposed to Salt Stress.</title>
        <authorList>
            <person name="Zhang L."/>
            <person name="Zhang C."/>
            <person name="Wu P."/>
            <person name="Chen Y."/>
            <person name="Li M."/>
            <person name="Jiang H."/>
            <person name="Wu G."/>
        </authorList>
    </citation>
    <scope>NUCLEOTIDE SEQUENCE [LARGE SCALE GENOMIC DNA]</scope>
    <source>
        <strain evidence="3">cv. GZQX0401</strain>
        <tissue evidence="2">Young leaves</tissue>
    </source>
</reference>
<protein>
    <submittedName>
        <fullName evidence="2">Uncharacterized protein</fullName>
    </submittedName>
</protein>
<keyword evidence="3" id="KW-1185">Reference proteome</keyword>
<dbReference type="Proteomes" id="UP000027138">
    <property type="component" value="Unassembled WGS sequence"/>
</dbReference>
<gene>
    <name evidence="2" type="ORF">JCGZ_26584</name>
</gene>